<dbReference type="Proteomes" id="UP000308600">
    <property type="component" value="Unassembled WGS sequence"/>
</dbReference>
<proteinExistence type="predicted"/>
<organism evidence="1 2">
    <name type="scientific">Pluteus cervinus</name>
    <dbReference type="NCBI Taxonomy" id="181527"/>
    <lineage>
        <taxon>Eukaryota</taxon>
        <taxon>Fungi</taxon>
        <taxon>Dikarya</taxon>
        <taxon>Basidiomycota</taxon>
        <taxon>Agaricomycotina</taxon>
        <taxon>Agaricomycetes</taxon>
        <taxon>Agaricomycetidae</taxon>
        <taxon>Agaricales</taxon>
        <taxon>Pluteineae</taxon>
        <taxon>Pluteaceae</taxon>
        <taxon>Pluteus</taxon>
    </lineage>
</organism>
<evidence type="ECO:0000313" key="1">
    <source>
        <dbReference type="EMBL" id="TFK71649.1"/>
    </source>
</evidence>
<sequence length="588" mass="64106">MSTLQKKEPLLPSIAQEVQFPQQKPQRLSFRALLAVLGFVYLSLALTKSTLVYSRIRGDSRKVICPQAGVLTPQRNATFWVNLGDHIQSEAFKTRAIDWLAGAVQVPTESYDNMDPVGTDPRWEAFGAFHDYLSTAFPLVHATLQLTKVNTYGLLYTWKGSDGGLKPLLLMAHQDVVPVEPSTVDDWTHPPYSGHFDGELLWGRGSSDDKGSLIAILSSIEALLEQNFAPTRTVVLSFGFDEEASGRQGAGQLAEALHETYGDDAFAMVVDEGGGYAQKYGTVIASPAIAEKGYLDTRVEVITAGGHSSLPPTHTSIGILARLLVEFEENPFEIPLTRQDPYYWTLQCMAEHAPSLPHTLRKTIRHSAHSNKALHNLGKLIFKDPATKSLVGTTQAIDLIQGGVKTNALPERAWAVVNHRISTSSSVDATKAHDLELLRPLAAKFNLSYIGFDGLISEEGAPSQGTLKLSDAFGGALEPAPVTPTDPNSAPWQLLSGTIKATYNVHRGLEGSTNVAVSPSVMSGNTDTRYYWALSRHIFRYNHSRAGNGTKVLGGIHTVNENIEGDAYLEMIRFFTTLILNADEATSI</sequence>
<dbReference type="EMBL" id="ML208295">
    <property type="protein sequence ID" value="TFK71649.1"/>
    <property type="molecule type" value="Genomic_DNA"/>
</dbReference>
<name>A0ACD3B0Z2_9AGAR</name>
<keyword evidence="1" id="KW-0378">Hydrolase</keyword>
<evidence type="ECO:0000313" key="2">
    <source>
        <dbReference type="Proteomes" id="UP000308600"/>
    </source>
</evidence>
<keyword evidence="1" id="KW-0645">Protease</keyword>
<keyword evidence="2" id="KW-1185">Reference proteome</keyword>
<keyword evidence="1" id="KW-0121">Carboxypeptidase</keyword>
<accession>A0ACD3B0Z2</accession>
<gene>
    <name evidence="1" type="ORF">BDN72DRAFT_837370</name>
</gene>
<reference evidence="1 2" key="1">
    <citation type="journal article" date="2019" name="Nat. Ecol. Evol.">
        <title>Megaphylogeny resolves global patterns of mushroom evolution.</title>
        <authorList>
            <person name="Varga T."/>
            <person name="Krizsan K."/>
            <person name="Foldi C."/>
            <person name="Dima B."/>
            <person name="Sanchez-Garcia M."/>
            <person name="Sanchez-Ramirez S."/>
            <person name="Szollosi G.J."/>
            <person name="Szarkandi J.G."/>
            <person name="Papp V."/>
            <person name="Albert L."/>
            <person name="Andreopoulos W."/>
            <person name="Angelini C."/>
            <person name="Antonin V."/>
            <person name="Barry K.W."/>
            <person name="Bougher N.L."/>
            <person name="Buchanan P."/>
            <person name="Buyck B."/>
            <person name="Bense V."/>
            <person name="Catcheside P."/>
            <person name="Chovatia M."/>
            <person name="Cooper J."/>
            <person name="Damon W."/>
            <person name="Desjardin D."/>
            <person name="Finy P."/>
            <person name="Geml J."/>
            <person name="Haridas S."/>
            <person name="Hughes K."/>
            <person name="Justo A."/>
            <person name="Karasinski D."/>
            <person name="Kautmanova I."/>
            <person name="Kiss B."/>
            <person name="Kocsube S."/>
            <person name="Kotiranta H."/>
            <person name="LaButti K.M."/>
            <person name="Lechner B.E."/>
            <person name="Liimatainen K."/>
            <person name="Lipzen A."/>
            <person name="Lukacs Z."/>
            <person name="Mihaltcheva S."/>
            <person name="Morgado L.N."/>
            <person name="Niskanen T."/>
            <person name="Noordeloos M.E."/>
            <person name="Ohm R.A."/>
            <person name="Ortiz-Santana B."/>
            <person name="Ovrebo C."/>
            <person name="Racz N."/>
            <person name="Riley R."/>
            <person name="Savchenko A."/>
            <person name="Shiryaev A."/>
            <person name="Soop K."/>
            <person name="Spirin V."/>
            <person name="Szebenyi C."/>
            <person name="Tomsovsky M."/>
            <person name="Tulloss R.E."/>
            <person name="Uehling J."/>
            <person name="Grigoriev I.V."/>
            <person name="Vagvolgyi C."/>
            <person name="Papp T."/>
            <person name="Martin F.M."/>
            <person name="Miettinen O."/>
            <person name="Hibbett D.S."/>
            <person name="Nagy L.G."/>
        </authorList>
    </citation>
    <scope>NUCLEOTIDE SEQUENCE [LARGE SCALE GENOMIC DNA]</scope>
    <source>
        <strain evidence="1 2">NL-1719</strain>
    </source>
</reference>
<protein>
    <submittedName>
        <fullName evidence="1">Carboxypeptidase S</fullName>
    </submittedName>
</protein>